<evidence type="ECO:0000313" key="2">
    <source>
        <dbReference type="Proteomes" id="UP001055811"/>
    </source>
</evidence>
<gene>
    <name evidence="1" type="ORF">L2E82_38951</name>
</gene>
<proteinExistence type="predicted"/>
<keyword evidence="2" id="KW-1185">Reference proteome</keyword>
<sequence>MHPIYHCFEWRYRLRETGVVNWRYGYTVIGIGLAAIGKPGGDTQLQTYAIVEIEKRLMIFRSSVLGAGRSTALEFDCSNVQRRQIFKRELRDSGMN</sequence>
<accession>A0ACB9AG52</accession>
<name>A0ACB9AG52_CICIN</name>
<organism evidence="1 2">
    <name type="scientific">Cichorium intybus</name>
    <name type="common">Chicory</name>
    <dbReference type="NCBI Taxonomy" id="13427"/>
    <lineage>
        <taxon>Eukaryota</taxon>
        <taxon>Viridiplantae</taxon>
        <taxon>Streptophyta</taxon>
        <taxon>Embryophyta</taxon>
        <taxon>Tracheophyta</taxon>
        <taxon>Spermatophyta</taxon>
        <taxon>Magnoliopsida</taxon>
        <taxon>eudicotyledons</taxon>
        <taxon>Gunneridae</taxon>
        <taxon>Pentapetalae</taxon>
        <taxon>asterids</taxon>
        <taxon>campanulids</taxon>
        <taxon>Asterales</taxon>
        <taxon>Asteraceae</taxon>
        <taxon>Cichorioideae</taxon>
        <taxon>Cichorieae</taxon>
        <taxon>Cichoriinae</taxon>
        <taxon>Cichorium</taxon>
    </lineage>
</organism>
<dbReference type="EMBL" id="CM042015">
    <property type="protein sequence ID" value="KAI3709192.1"/>
    <property type="molecule type" value="Genomic_DNA"/>
</dbReference>
<reference evidence="2" key="1">
    <citation type="journal article" date="2022" name="Mol. Ecol. Resour.">
        <title>The genomes of chicory, endive, great burdock and yacon provide insights into Asteraceae palaeo-polyploidization history and plant inulin production.</title>
        <authorList>
            <person name="Fan W."/>
            <person name="Wang S."/>
            <person name="Wang H."/>
            <person name="Wang A."/>
            <person name="Jiang F."/>
            <person name="Liu H."/>
            <person name="Zhao H."/>
            <person name="Xu D."/>
            <person name="Zhang Y."/>
        </authorList>
    </citation>
    <scope>NUCLEOTIDE SEQUENCE [LARGE SCALE GENOMIC DNA]</scope>
    <source>
        <strain evidence="2">cv. Punajuju</strain>
    </source>
</reference>
<dbReference type="Proteomes" id="UP001055811">
    <property type="component" value="Linkage Group LG07"/>
</dbReference>
<protein>
    <submittedName>
        <fullName evidence="1">Uncharacterized protein</fullName>
    </submittedName>
</protein>
<comment type="caution">
    <text evidence="1">The sequence shown here is derived from an EMBL/GenBank/DDBJ whole genome shotgun (WGS) entry which is preliminary data.</text>
</comment>
<reference evidence="1 2" key="2">
    <citation type="journal article" date="2022" name="Mol. Ecol. Resour.">
        <title>The genomes of chicory, endive, great burdock and yacon provide insights into Asteraceae paleo-polyploidization history and plant inulin production.</title>
        <authorList>
            <person name="Fan W."/>
            <person name="Wang S."/>
            <person name="Wang H."/>
            <person name="Wang A."/>
            <person name="Jiang F."/>
            <person name="Liu H."/>
            <person name="Zhao H."/>
            <person name="Xu D."/>
            <person name="Zhang Y."/>
        </authorList>
    </citation>
    <scope>NUCLEOTIDE SEQUENCE [LARGE SCALE GENOMIC DNA]</scope>
    <source>
        <strain evidence="2">cv. Punajuju</strain>
        <tissue evidence="1">Leaves</tissue>
    </source>
</reference>
<evidence type="ECO:0000313" key="1">
    <source>
        <dbReference type="EMBL" id="KAI3709192.1"/>
    </source>
</evidence>